<keyword evidence="5 6" id="KW-0472">Membrane</keyword>
<dbReference type="GO" id="GO:0005886">
    <property type="term" value="C:plasma membrane"/>
    <property type="evidence" value="ECO:0007669"/>
    <property type="project" value="UniProtKB-SubCell"/>
</dbReference>
<dbReference type="STRING" id="1797259.A2989_04615"/>
<feature type="transmembrane region" description="Helical" evidence="6">
    <location>
        <begin position="311"/>
        <end position="334"/>
    </location>
</feature>
<feature type="transmembrane region" description="Helical" evidence="6">
    <location>
        <begin position="180"/>
        <end position="199"/>
    </location>
</feature>
<organism evidence="8 9">
    <name type="scientific">Candidatus Amesbacteria bacterium RIFCSPLOWO2_01_FULL_48_25</name>
    <dbReference type="NCBI Taxonomy" id="1797259"/>
    <lineage>
        <taxon>Bacteria</taxon>
        <taxon>Candidatus Amesiibacteriota</taxon>
    </lineage>
</organism>
<name>A0A1F4ZFS8_9BACT</name>
<dbReference type="InterPro" id="IPR004477">
    <property type="entry name" value="ComEC_N"/>
</dbReference>
<dbReference type="AlphaFoldDB" id="A0A1F4ZFS8"/>
<protein>
    <recommendedName>
        <fullName evidence="7">ComEC/Rec2-related protein domain-containing protein</fullName>
    </recommendedName>
</protein>
<keyword evidence="4 6" id="KW-1133">Transmembrane helix</keyword>
<evidence type="ECO:0000313" key="9">
    <source>
        <dbReference type="Proteomes" id="UP000177080"/>
    </source>
</evidence>
<evidence type="ECO:0000256" key="1">
    <source>
        <dbReference type="ARBA" id="ARBA00004651"/>
    </source>
</evidence>
<feature type="transmembrane region" description="Helical" evidence="6">
    <location>
        <begin position="242"/>
        <end position="261"/>
    </location>
</feature>
<dbReference type="Pfam" id="PF03772">
    <property type="entry name" value="Competence"/>
    <property type="match status" value="1"/>
</dbReference>
<evidence type="ECO:0000256" key="2">
    <source>
        <dbReference type="ARBA" id="ARBA00022475"/>
    </source>
</evidence>
<sequence length="395" mass="43994">MILILGFRVYSKYNVRRNFVENMVVKIYGRVESLGGGNYIRVEGIGVRWPRGEQMRYGQRFVTTGKLVSKVTKNGDTRLELQARDFQILGEENKWVGWIVDLKRKWQQDLVAWLGQDEGGLASGVLLGGDEAMSRELTGEFRSAGLSHITAASGYNVAVVAGWVMGWGWKIWGRRRSIPYVIFFIILYMVMAGLSAAVVRAGVMATLGFLGLVWGRKSGGWWMLGLTVWTMLVVNPDYLSDVGFLLSVAATVGVMGVTSLRNVEGSIGWLGSLGLTFVEDLKVTLAAQIMTLPIIWHYFGNLSVVAPISNLVVLWAVPVVMQILGVAVLAGVIWAEAGQLVSFLAWPLLRYVVWVVETVAGWSWANIQMGDLGWEWVAGYYLVLAICIKYWSWRR</sequence>
<comment type="subcellular location">
    <subcellularLocation>
        <location evidence="1">Cell membrane</location>
        <topology evidence="1">Multi-pass membrane protein</topology>
    </subcellularLocation>
</comment>
<evidence type="ECO:0000256" key="6">
    <source>
        <dbReference type="SAM" id="Phobius"/>
    </source>
</evidence>
<feature type="transmembrane region" description="Helical" evidence="6">
    <location>
        <begin position="281"/>
        <end position="299"/>
    </location>
</feature>
<dbReference type="PANTHER" id="PTHR30619">
    <property type="entry name" value="DNA INTERNALIZATION/COMPETENCE PROTEIN COMEC/REC2"/>
    <property type="match status" value="1"/>
</dbReference>
<evidence type="ECO:0000256" key="4">
    <source>
        <dbReference type="ARBA" id="ARBA00022989"/>
    </source>
</evidence>
<dbReference type="EMBL" id="MEXN01000001">
    <property type="protein sequence ID" value="OGD04294.1"/>
    <property type="molecule type" value="Genomic_DNA"/>
</dbReference>
<dbReference type="InterPro" id="IPR052159">
    <property type="entry name" value="Competence_DNA_uptake"/>
</dbReference>
<evidence type="ECO:0000256" key="3">
    <source>
        <dbReference type="ARBA" id="ARBA00022692"/>
    </source>
</evidence>
<accession>A0A1F4ZFS8</accession>
<feature type="transmembrane region" description="Helical" evidence="6">
    <location>
        <begin position="372"/>
        <end position="393"/>
    </location>
</feature>
<proteinExistence type="predicted"/>
<feature type="transmembrane region" description="Helical" evidence="6">
    <location>
        <begin position="219"/>
        <end position="235"/>
    </location>
</feature>
<keyword evidence="3 6" id="KW-0812">Transmembrane</keyword>
<dbReference type="Proteomes" id="UP000177080">
    <property type="component" value="Unassembled WGS sequence"/>
</dbReference>
<gene>
    <name evidence="8" type="ORF">A2989_04615</name>
</gene>
<evidence type="ECO:0000256" key="5">
    <source>
        <dbReference type="ARBA" id="ARBA00023136"/>
    </source>
</evidence>
<dbReference type="NCBIfam" id="TIGR00360">
    <property type="entry name" value="ComEC_N-term"/>
    <property type="match status" value="1"/>
</dbReference>
<evidence type="ECO:0000313" key="8">
    <source>
        <dbReference type="EMBL" id="OGD04294.1"/>
    </source>
</evidence>
<keyword evidence="2" id="KW-1003">Cell membrane</keyword>
<feature type="transmembrane region" description="Helical" evidence="6">
    <location>
        <begin position="340"/>
        <end position="360"/>
    </location>
</feature>
<dbReference type="PANTHER" id="PTHR30619:SF1">
    <property type="entry name" value="RECOMBINATION PROTEIN 2"/>
    <property type="match status" value="1"/>
</dbReference>
<feature type="domain" description="ComEC/Rec2-related protein" evidence="7">
    <location>
        <begin position="126"/>
        <end position="393"/>
    </location>
</feature>
<comment type="caution">
    <text evidence="8">The sequence shown here is derived from an EMBL/GenBank/DDBJ whole genome shotgun (WGS) entry which is preliminary data.</text>
</comment>
<reference evidence="8 9" key="1">
    <citation type="journal article" date="2016" name="Nat. Commun.">
        <title>Thousands of microbial genomes shed light on interconnected biogeochemical processes in an aquifer system.</title>
        <authorList>
            <person name="Anantharaman K."/>
            <person name="Brown C.T."/>
            <person name="Hug L.A."/>
            <person name="Sharon I."/>
            <person name="Castelle C.J."/>
            <person name="Probst A.J."/>
            <person name="Thomas B.C."/>
            <person name="Singh A."/>
            <person name="Wilkins M.J."/>
            <person name="Karaoz U."/>
            <person name="Brodie E.L."/>
            <person name="Williams K.H."/>
            <person name="Hubbard S.S."/>
            <person name="Banfield J.F."/>
        </authorList>
    </citation>
    <scope>NUCLEOTIDE SEQUENCE [LARGE SCALE GENOMIC DNA]</scope>
</reference>
<evidence type="ECO:0000259" key="7">
    <source>
        <dbReference type="Pfam" id="PF03772"/>
    </source>
</evidence>